<dbReference type="KEGG" id="nzl:D0T92_01230"/>
<proteinExistence type="predicted"/>
<gene>
    <name evidence="1" type="ORF">D0T92_01230</name>
</gene>
<dbReference type="EMBL" id="CP031700">
    <property type="protein sequence ID" value="QEY25296.1"/>
    <property type="molecule type" value="Genomic_DNA"/>
</dbReference>
<dbReference type="AlphaFoldDB" id="A0A5J6PSG2"/>
<dbReference type="RefSeq" id="WP_151049446.1">
    <property type="nucleotide sequence ID" value="NZ_CP031700.1"/>
</dbReference>
<evidence type="ECO:0000313" key="2">
    <source>
        <dbReference type="Proteomes" id="UP000325713"/>
    </source>
</evidence>
<protein>
    <submittedName>
        <fullName evidence="1">Uncharacterized protein</fullName>
    </submittedName>
</protein>
<dbReference type="OrthoDB" id="8593301at2"/>
<name>A0A5J6PSG2_9NEIS</name>
<dbReference type="Proteomes" id="UP000325713">
    <property type="component" value="Chromosome"/>
</dbReference>
<accession>A0A5J6PSG2</accession>
<keyword evidence="2" id="KW-1185">Reference proteome</keyword>
<sequence>MRKKYMKILNRDDIMEIYLLLEELNRIFHDPYRSGDIDIIQKFGDEYYPTIHKLYYETLWNALTIDQRKEILGEDYDHKIYGQYD</sequence>
<organism evidence="1 2">
    <name type="scientific">Neisseria zalophi</name>
    <dbReference type="NCBI Taxonomy" id="640030"/>
    <lineage>
        <taxon>Bacteria</taxon>
        <taxon>Pseudomonadati</taxon>
        <taxon>Pseudomonadota</taxon>
        <taxon>Betaproteobacteria</taxon>
        <taxon>Neisseriales</taxon>
        <taxon>Neisseriaceae</taxon>
        <taxon>Neisseria</taxon>
    </lineage>
</organism>
<evidence type="ECO:0000313" key="1">
    <source>
        <dbReference type="EMBL" id="QEY25296.1"/>
    </source>
</evidence>
<reference evidence="1 2" key="1">
    <citation type="submission" date="2018-08" db="EMBL/GenBank/DDBJ databases">
        <title>Neisseria zalophi ATCC BAA-2455 complete genome.</title>
        <authorList>
            <person name="Veseli I.A."/>
            <person name="Buttler R."/>
            <person name="Mascarenhas dos Santos A.C."/>
            <person name="Pombert J.-F."/>
        </authorList>
    </citation>
    <scope>NUCLEOTIDE SEQUENCE [LARGE SCALE GENOMIC DNA]</scope>
    <source>
        <strain evidence="1 2">ATCC BAA-2455</strain>
    </source>
</reference>